<dbReference type="EMBL" id="JAHMHS010000027">
    <property type="protein sequence ID" value="KAK1727017.1"/>
    <property type="molecule type" value="Genomic_DNA"/>
</dbReference>
<evidence type="ECO:0000313" key="1">
    <source>
        <dbReference type="EMBL" id="KAK1727017.1"/>
    </source>
</evidence>
<proteinExistence type="predicted"/>
<protein>
    <submittedName>
        <fullName evidence="1">Uncharacterized protein</fullName>
    </submittedName>
</protein>
<organism evidence="1 2">
    <name type="scientific">Glomerella acutata</name>
    <name type="common">Colletotrichum acutatum</name>
    <dbReference type="NCBI Taxonomy" id="27357"/>
    <lineage>
        <taxon>Eukaryota</taxon>
        <taxon>Fungi</taxon>
        <taxon>Dikarya</taxon>
        <taxon>Ascomycota</taxon>
        <taxon>Pezizomycotina</taxon>
        <taxon>Sordariomycetes</taxon>
        <taxon>Hypocreomycetidae</taxon>
        <taxon>Glomerellales</taxon>
        <taxon>Glomerellaceae</taxon>
        <taxon>Colletotrichum</taxon>
        <taxon>Colletotrichum acutatum species complex</taxon>
    </lineage>
</organism>
<dbReference type="RefSeq" id="XP_060367072.1">
    <property type="nucleotide sequence ID" value="XM_060507788.1"/>
</dbReference>
<evidence type="ECO:0000313" key="2">
    <source>
        <dbReference type="Proteomes" id="UP001244207"/>
    </source>
</evidence>
<dbReference type="Proteomes" id="UP001244207">
    <property type="component" value="Unassembled WGS sequence"/>
</dbReference>
<name>A0AAD8XH40_GLOAC</name>
<reference evidence="1" key="1">
    <citation type="submission" date="2021-12" db="EMBL/GenBank/DDBJ databases">
        <title>Comparative genomics, transcriptomics and evolutionary studies reveal genomic signatures of adaptation to plant cell wall in hemibiotrophic fungi.</title>
        <authorList>
            <consortium name="DOE Joint Genome Institute"/>
            <person name="Baroncelli R."/>
            <person name="Diaz J.F."/>
            <person name="Benocci T."/>
            <person name="Peng M."/>
            <person name="Battaglia E."/>
            <person name="Haridas S."/>
            <person name="Andreopoulos W."/>
            <person name="Labutti K."/>
            <person name="Pangilinan J."/>
            <person name="Floch G.L."/>
            <person name="Makela M.R."/>
            <person name="Henrissat B."/>
            <person name="Grigoriev I.V."/>
            <person name="Crouch J.A."/>
            <person name="De Vries R.P."/>
            <person name="Sukno S.A."/>
            <person name="Thon M.R."/>
        </authorList>
    </citation>
    <scope>NUCLEOTIDE SEQUENCE</scope>
    <source>
        <strain evidence="1">CBS 112980</strain>
    </source>
</reference>
<dbReference type="PANTHER" id="PTHR40619:SF3">
    <property type="entry name" value="FUNGAL STAND N-TERMINAL GOODBYE DOMAIN-CONTAINING PROTEIN"/>
    <property type="match status" value="1"/>
</dbReference>
<dbReference type="PANTHER" id="PTHR40619">
    <property type="entry name" value="FUNGAL STAND N-TERMINAL GOODBYE DOMAIN-CONTAINING PROTEIN"/>
    <property type="match status" value="1"/>
</dbReference>
<comment type="caution">
    <text evidence="1">The sequence shown here is derived from an EMBL/GenBank/DDBJ whole genome shotgun (WGS) entry which is preliminary data.</text>
</comment>
<dbReference type="GeneID" id="85391687"/>
<accession>A0AAD8XH40</accession>
<dbReference type="AlphaFoldDB" id="A0AAD8XH40"/>
<keyword evidence="2" id="KW-1185">Reference proteome</keyword>
<gene>
    <name evidence="1" type="ORF">BDZ83DRAFT_613952</name>
</gene>
<sequence length="248" mass="28905">MFRYLAYDPFLFPSEANTQYELGDSLNKKQKETLEIITACHLYKSFMNAKKRTCRLLINAREDYDTLGAARHLAAKIMANPGFIREPSTIVIGWFCDIQGLVEYKDPSKPCHSRGMMAGLVCQLLDEMMGRNINCDLSFIRHAKWADIKSFNLQRLIKVFVTLMNQLPKESQVICVLDEIYHYVNWDARHDAFNAIRGLVALTEGKKLSADRYFKLVLTCRQEPLGVRRWFKDEGKIIDVKYRRKPRR</sequence>